<dbReference type="InterPro" id="IPR020807">
    <property type="entry name" value="PKS_DH"/>
</dbReference>
<dbReference type="SMART" id="SM00829">
    <property type="entry name" value="PKS_ER"/>
    <property type="match status" value="1"/>
</dbReference>
<dbReference type="PROSITE" id="PS52004">
    <property type="entry name" value="KS3_2"/>
    <property type="match status" value="1"/>
</dbReference>
<dbReference type="InterPro" id="IPR036736">
    <property type="entry name" value="ACP-like_sf"/>
</dbReference>
<dbReference type="InterPro" id="IPR020841">
    <property type="entry name" value="PKS_Beta-ketoAc_synthase_dom"/>
</dbReference>
<dbReference type="GO" id="GO:0004312">
    <property type="term" value="F:fatty acid synthase activity"/>
    <property type="evidence" value="ECO:0007669"/>
    <property type="project" value="TreeGrafter"/>
</dbReference>
<dbReference type="SMART" id="SM00823">
    <property type="entry name" value="PKS_PP"/>
    <property type="match status" value="1"/>
</dbReference>
<feature type="domain" description="Ketosynthase family 3 (KS3)" evidence="8">
    <location>
        <begin position="21"/>
        <end position="451"/>
    </location>
</feature>
<dbReference type="InterPro" id="IPR050091">
    <property type="entry name" value="PKS_NRPS_Biosynth_Enz"/>
</dbReference>
<evidence type="ECO:0000256" key="2">
    <source>
        <dbReference type="ARBA" id="ARBA00022553"/>
    </source>
</evidence>
<dbReference type="Gene3D" id="3.10.129.10">
    <property type="entry name" value="Hotdog Thioesterase"/>
    <property type="match status" value="1"/>
</dbReference>
<evidence type="ECO:0000256" key="6">
    <source>
        <dbReference type="PROSITE-ProRule" id="PRU01363"/>
    </source>
</evidence>
<keyword evidence="1" id="KW-0596">Phosphopantetheine</keyword>
<dbReference type="InterPro" id="IPR016036">
    <property type="entry name" value="Malonyl_transacylase_ACP-bd"/>
</dbReference>
<dbReference type="Pfam" id="PF00698">
    <property type="entry name" value="Acyl_transf_1"/>
    <property type="match status" value="1"/>
</dbReference>
<dbReference type="PANTHER" id="PTHR43775">
    <property type="entry name" value="FATTY ACID SYNTHASE"/>
    <property type="match status" value="1"/>
</dbReference>
<dbReference type="InterPro" id="IPR009081">
    <property type="entry name" value="PP-bd_ACP"/>
</dbReference>
<comment type="caution">
    <text evidence="6">Lacks conserved residue(s) required for the propagation of feature annotation.</text>
</comment>
<dbReference type="PANTHER" id="PTHR43775:SF18">
    <property type="entry name" value="ENZYME, PUTATIVE (JCVI)-RELATED"/>
    <property type="match status" value="1"/>
</dbReference>
<dbReference type="Pfam" id="PF00550">
    <property type="entry name" value="PP-binding"/>
    <property type="match status" value="1"/>
</dbReference>
<dbReference type="SUPFAM" id="SSF55048">
    <property type="entry name" value="Probable ACP-binding domain of malonyl-CoA ACP transacylase"/>
    <property type="match status" value="1"/>
</dbReference>
<evidence type="ECO:0000313" key="10">
    <source>
        <dbReference type="EMBL" id="RXG42278.1"/>
    </source>
</evidence>
<dbReference type="InterPro" id="IPR014043">
    <property type="entry name" value="Acyl_transferase_dom"/>
</dbReference>
<dbReference type="InterPro" id="IPR020806">
    <property type="entry name" value="PKS_PP-bd"/>
</dbReference>
<dbReference type="InterPro" id="IPR013968">
    <property type="entry name" value="PKS_KR"/>
</dbReference>
<dbReference type="Gene3D" id="3.40.366.10">
    <property type="entry name" value="Malonyl-Coenzyme A Acyl Carrier Protein, domain 2"/>
    <property type="match status" value="1"/>
</dbReference>
<dbReference type="GO" id="GO:0031177">
    <property type="term" value="F:phosphopantetheine binding"/>
    <property type="evidence" value="ECO:0007669"/>
    <property type="project" value="InterPro"/>
</dbReference>
<dbReference type="InterPro" id="IPR014031">
    <property type="entry name" value="Ketoacyl_synth_C"/>
</dbReference>
<dbReference type="Pfam" id="PF16197">
    <property type="entry name" value="KAsynt_C_assoc"/>
    <property type="match status" value="1"/>
</dbReference>
<dbReference type="InterPro" id="IPR001227">
    <property type="entry name" value="Ac_transferase_dom_sf"/>
</dbReference>
<dbReference type="SMART" id="SM00825">
    <property type="entry name" value="PKS_KS"/>
    <property type="match status" value="1"/>
</dbReference>
<dbReference type="InterPro" id="IPR049900">
    <property type="entry name" value="PKS_mFAS_DH"/>
</dbReference>
<keyword evidence="3" id="KW-0808">Transferase</keyword>
<dbReference type="Gene3D" id="3.30.70.3290">
    <property type="match status" value="1"/>
</dbReference>
<evidence type="ECO:0000256" key="3">
    <source>
        <dbReference type="ARBA" id="ARBA00022679"/>
    </source>
</evidence>
<dbReference type="SUPFAM" id="SSF51735">
    <property type="entry name" value="NAD(P)-binding Rossmann-fold domains"/>
    <property type="match status" value="1"/>
</dbReference>
<dbReference type="CDD" id="cd00833">
    <property type="entry name" value="PKS"/>
    <property type="match status" value="1"/>
</dbReference>
<feature type="domain" description="PKS/mFAS DH" evidence="9">
    <location>
        <begin position="888"/>
        <end position="1201"/>
    </location>
</feature>
<dbReference type="Pfam" id="PF02801">
    <property type="entry name" value="Ketoacyl-synt_C"/>
    <property type="match status" value="1"/>
</dbReference>
<keyword evidence="2" id="KW-0597">Phosphoprotein</keyword>
<dbReference type="InterPro" id="IPR016035">
    <property type="entry name" value="Acyl_Trfase/lysoPLipase"/>
</dbReference>
<dbReference type="SUPFAM" id="SSF52151">
    <property type="entry name" value="FabD/lysophospholipase-like"/>
    <property type="match status" value="1"/>
</dbReference>
<keyword evidence="5" id="KW-0511">Multifunctional enzyme</keyword>
<dbReference type="SMART" id="SM00827">
    <property type="entry name" value="PKS_AT"/>
    <property type="match status" value="1"/>
</dbReference>
<dbReference type="PROSITE" id="PS52019">
    <property type="entry name" value="PKS_MFAS_DH"/>
    <property type="match status" value="1"/>
</dbReference>
<dbReference type="InterPro" id="IPR016039">
    <property type="entry name" value="Thiolase-like"/>
</dbReference>
<protein>
    <submittedName>
        <fullName evidence="10">Uncharacterized protein</fullName>
    </submittedName>
</protein>
<dbReference type="InterPro" id="IPR057326">
    <property type="entry name" value="KR_dom"/>
</dbReference>
<evidence type="ECO:0000259" key="7">
    <source>
        <dbReference type="PROSITE" id="PS50075"/>
    </source>
</evidence>
<dbReference type="Gene3D" id="3.40.47.10">
    <property type="match status" value="1"/>
</dbReference>
<comment type="caution">
    <text evidence="10">The sequence shown here is derived from an EMBL/GenBank/DDBJ whole genome shotgun (WGS) entry which is preliminary data.</text>
</comment>
<feature type="region of interest" description="N-terminal hotdog fold" evidence="6">
    <location>
        <begin position="888"/>
        <end position="1029"/>
    </location>
</feature>
<dbReference type="InterPro" id="IPR014030">
    <property type="entry name" value="Ketoacyl_synth_N"/>
</dbReference>
<evidence type="ECO:0000256" key="1">
    <source>
        <dbReference type="ARBA" id="ARBA00022450"/>
    </source>
</evidence>
<feature type="region of interest" description="C-terminal hotdog fold" evidence="6">
    <location>
        <begin position="1051"/>
        <end position="1201"/>
    </location>
</feature>
<dbReference type="Pfam" id="PF21089">
    <property type="entry name" value="PKS_DH_N"/>
    <property type="match status" value="1"/>
</dbReference>
<dbReference type="PROSITE" id="PS50075">
    <property type="entry name" value="CARRIER"/>
    <property type="match status" value="1"/>
</dbReference>
<dbReference type="InterPro" id="IPR036291">
    <property type="entry name" value="NAD(P)-bd_dom_sf"/>
</dbReference>
<organism evidence="10 11">
    <name type="scientific">Verticillium dahliae</name>
    <name type="common">Verticillium wilt</name>
    <dbReference type="NCBI Taxonomy" id="27337"/>
    <lineage>
        <taxon>Eukaryota</taxon>
        <taxon>Fungi</taxon>
        <taxon>Dikarya</taxon>
        <taxon>Ascomycota</taxon>
        <taxon>Pezizomycotina</taxon>
        <taxon>Sordariomycetes</taxon>
        <taxon>Hypocreomycetidae</taxon>
        <taxon>Glomerellales</taxon>
        <taxon>Plectosphaerellaceae</taxon>
        <taxon>Verticillium</taxon>
    </lineage>
</organism>
<dbReference type="EMBL" id="RSDZ01000143">
    <property type="protein sequence ID" value="RXG42278.1"/>
    <property type="molecule type" value="Genomic_DNA"/>
</dbReference>
<keyword evidence="4" id="KW-0560">Oxidoreductase</keyword>
<reference evidence="10 11" key="1">
    <citation type="submission" date="2018-12" db="EMBL/GenBank/DDBJ databases">
        <title>Genome of Verticillium dahliae isolate Getta Getta.</title>
        <authorList>
            <person name="Gardiner D.M."/>
        </authorList>
    </citation>
    <scope>NUCLEOTIDE SEQUENCE [LARGE SCALE GENOMIC DNA]</scope>
    <source>
        <strain evidence="10 11">Getta Getta</strain>
    </source>
</reference>
<dbReference type="GO" id="GO:0016491">
    <property type="term" value="F:oxidoreductase activity"/>
    <property type="evidence" value="ECO:0007669"/>
    <property type="project" value="UniProtKB-KW"/>
</dbReference>
<dbReference type="InterPro" id="IPR020843">
    <property type="entry name" value="ER"/>
</dbReference>
<name>A0A444RMD8_VERDA</name>
<proteinExistence type="predicted"/>
<dbReference type="SUPFAM" id="SSF47336">
    <property type="entry name" value="ACP-like"/>
    <property type="match status" value="1"/>
</dbReference>
<dbReference type="Pfam" id="PF08659">
    <property type="entry name" value="KR"/>
    <property type="match status" value="1"/>
</dbReference>
<evidence type="ECO:0000256" key="5">
    <source>
        <dbReference type="ARBA" id="ARBA00023268"/>
    </source>
</evidence>
<sequence>MGEPIRDKPLHGDQIPAAHLQPPIAVVGMGCRLPGNSNSPQALWQFISNGSVADNVPPTSRFRYATHYDGSGRAGTTPSPGAMFLGDEVDIAAFDAAFFNTSHHEAGSIDPQQRQLLEVIYECLENSGETLERIRGANVGCLVANNGCEYESGTTRDPEDQIPGRSTGCGRSILANRVSHFLDITGPSIAIDTACSGTLVAVDMACRYLQFQQADAMIVAGALLYLDPSAQQDRGPMNGALSTSGRCHTFDAKADGYMRAEGVNAVYLKRLDDAIRDGDPIRAVIRGSATTGDGRTPSLTQPNPEAQANAIRAAYRNAGITDFSATGYVECHGTGTLAGDPLEITGLASAFASTRPVDQPLIIGSIKSNIGHSECAAGLSGLIKAVMAVERGVIPGNPTFITPNPKIDFEGSGVRASRTAMPWPSYAAVPRRASVNSFGFGGSNAHVVLEAAETFIRDEGYRKTFKTVDDVAYTLSDRRTHHFHRGFVVADSLDFERSKIITGKRKAQPPRIGFVFTGQGAQWSQMGKGLIENIPLARSVIDDLDSALQALPNAPRWTLLAELTEMRDTATLRCPEFSQPLVTALQIALLAVLQDWGIVGHKVLGHSSGEIAAAVAANLITPAEAIKTAYLRGQAAKRQSSDENLGMMAVGVSASAIERYLRSDVHVACFNSPMSLTLSGHVSNLESIRKDLQNDGHFARLLQVDLAYHSTFMREIANDYHKMLQEHCPSSGKHLRGNSMLSSVTGHAMSSQIGPEYWKANMVNPVRFAAPAAEMLSGPDACDFIIEVGPSGALAGPLSQIIKSLPGGGKNIQYAAAASRGSETLAALFEVAGKVWTRGGPVKLAKVNAYDRPSILVDLPNYQWNHSRRYWREGLSTEEYRHRPFISHELLGSKVLSTSWQFPTWAKVIHLSDLPWLRDHRVNGEVIFPTGAYVAMAAEAIRQSSTMTRYSSGSEAVLAMMQGRYANCVNTEFQALAALTRSDALRGNNDFAILTVGERVAVDKAIPLLANILSTLKEEGQLLVTDLDQATANRVKEVLEEAGCSSIKDLAPSLSRGAILASPKQVEVGSLRDLAAIKVALHLGAEVYVGISNEDGHAFLQDEVPIPPSRIIAFDREGSSVNPLRSAGEVMFDVAFGSFSEIHLVMAWTHVAEDGTLVLTEQTENSTQVTLSLEPFTRGASFRVLNAQNIPKDTLILNQLLTETLGLLRVDSSLSSLSPKVFGYDQIENAVRWMKAERFARAILSRIPGQDVMVQIQPEPRSIKFAEHACYLLIGGLRGLCGSIAIDWARLGAKHLAVMSRSGYDDETSQRVLREVEGMGCHIDLLQGDITILDDVRRVLSETSVPIRGILQGSMVLRDRPFPAMTITEFHQAAGCKITGTWNIHNASQDLGLDLDFFTLLSSIASVLGGMAQANYAAGCSFLDAFAAYRRGLGLPAFSVNLGIIGEVGYMSRDEALLERHIGSVTTSIDEDLLRQIIRYTVLQQSEEPVGHSATSNIVTGIAVPQSGDSYLRLDKRFSYLFVGGDAQPWETEGGATRDTAHQARELKALLATQPKTADRGVVLELAIAVVSDYITHAMHLSEPVEPERSLAMYGIDSLAAVAFRNWARMELGAGLSTGDVTTAPSLVALCERIVDGYKE</sequence>
<accession>A0A444RMD8</accession>
<dbReference type="SUPFAM" id="SSF53901">
    <property type="entry name" value="Thiolase-like"/>
    <property type="match status" value="1"/>
</dbReference>
<feature type="domain" description="Carrier" evidence="7">
    <location>
        <begin position="1558"/>
        <end position="1638"/>
    </location>
</feature>
<dbReference type="GO" id="GO:0006633">
    <property type="term" value="P:fatty acid biosynthetic process"/>
    <property type="evidence" value="ECO:0007669"/>
    <property type="project" value="TreeGrafter"/>
</dbReference>
<dbReference type="SMART" id="SM00822">
    <property type="entry name" value="PKS_KR"/>
    <property type="match status" value="1"/>
</dbReference>
<dbReference type="Proteomes" id="UP000288725">
    <property type="component" value="Chromosome 5"/>
</dbReference>
<evidence type="ECO:0000313" key="11">
    <source>
        <dbReference type="Proteomes" id="UP000288725"/>
    </source>
</evidence>
<evidence type="ECO:0000259" key="8">
    <source>
        <dbReference type="PROSITE" id="PS52004"/>
    </source>
</evidence>
<dbReference type="GO" id="GO:0044550">
    <property type="term" value="P:secondary metabolite biosynthetic process"/>
    <property type="evidence" value="ECO:0007669"/>
    <property type="project" value="TreeGrafter"/>
</dbReference>
<dbReference type="InterPro" id="IPR032821">
    <property type="entry name" value="PKS_assoc"/>
</dbReference>
<dbReference type="InterPro" id="IPR049552">
    <property type="entry name" value="PKS_DH_N"/>
</dbReference>
<dbReference type="Gene3D" id="3.40.50.720">
    <property type="entry name" value="NAD(P)-binding Rossmann-like Domain"/>
    <property type="match status" value="2"/>
</dbReference>
<dbReference type="Pfam" id="PF00109">
    <property type="entry name" value="ketoacyl-synt"/>
    <property type="match status" value="1"/>
</dbReference>
<gene>
    <name evidence="10" type="ORF">VDGE_07270</name>
</gene>
<dbReference type="PROSITE" id="PS51257">
    <property type="entry name" value="PROKAR_LIPOPROTEIN"/>
    <property type="match status" value="1"/>
</dbReference>
<dbReference type="SMART" id="SM00826">
    <property type="entry name" value="PKS_DH"/>
    <property type="match status" value="1"/>
</dbReference>
<evidence type="ECO:0000259" key="9">
    <source>
        <dbReference type="PROSITE" id="PS52019"/>
    </source>
</evidence>
<evidence type="ECO:0000256" key="4">
    <source>
        <dbReference type="ARBA" id="ARBA00023002"/>
    </source>
</evidence>
<dbReference type="Gene3D" id="1.10.1200.10">
    <property type="entry name" value="ACP-like"/>
    <property type="match status" value="1"/>
</dbReference>